<reference evidence="2" key="1">
    <citation type="submission" date="2019-11" db="UniProtKB">
        <authorList>
            <consortium name="WormBaseParasite"/>
        </authorList>
    </citation>
    <scope>IDENTIFICATION</scope>
</reference>
<feature type="region of interest" description="Disordered" evidence="1">
    <location>
        <begin position="1"/>
        <end position="26"/>
    </location>
</feature>
<proteinExistence type="predicted"/>
<organism evidence="2">
    <name type="scientific">Mesocestoides corti</name>
    <name type="common">Flatworm</name>
    <dbReference type="NCBI Taxonomy" id="53468"/>
    <lineage>
        <taxon>Eukaryota</taxon>
        <taxon>Metazoa</taxon>
        <taxon>Spiralia</taxon>
        <taxon>Lophotrochozoa</taxon>
        <taxon>Platyhelminthes</taxon>
        <taxon>Cestoda</taxon>
        <taxon>Eucestoda</taxon>
        <taxon>Cyclophyllidea</taxon>
        <taxon>Mesocestoididae</taxon>
        <taxon>Mesocestoides</taxon>
    </lineage>
</organism>
<accession>A0A5K3G004</accession>
<name>A0A5K3G004_MESCO</name>
<evidence type="ECO:0000256" key="1">
    <source>
        <dbReference type="SAM" id="MobiDB-lite"/>
    </source>
</evidence>
<sequence>DQWCSLSRRSRCTPPPPTHPPSQSKRTLGTLFANLESLALSRPLQVDLTCRVGRQCLHIFTLQPTLLRSLLLFLSQRLLSD</sequence>
<dbReference type="AlphaFoldDB" id="A0A5K3G004"/>
<dbReference type="WBParaSite" id="MCU_013912-RA">
    <property type="protein sequence ID" value="MCU_013912-RA"/>
    <property type="gene ID" value="MCU_013912"/>
</dbReference>
<protein>
    <submittedName>
        <fullName evidence="2">Ovule protein</fullName>
    </submittedName>
</protein>
<evidence type="ECO:0000313" key="2">
    <source>
        <dbReference type="WBParaSite" id="MCU_013912-RA"/>
    </source>
</evidence>